<keyword evidence="9 12" id="KW-0368">Histidine biosynthesis</keyword>
<dbReference type="InterPro" id="IPR046346">
    <property type="entry name" value="Aminoacid_DH-like_N_sf"/>
</dbReference>
<evidence type="ECO:0000313" key="15">
    <source>
        <dbReference type="EMBL" id="EFG26996.1"/>
    </source>
</evidence>
<dbReference type="eggNOG" id="COG0190">
    <property type="taxonomic scope" value="Bacteria"/>
</dbReference>
<dbReference type="Gene3D" id="3.40.50.10860">
    <property type="entry name" value="Leucine Dehydrogenase, chain A, domain 1"/>
    <property type="match status" value="1"/>
</dbReference>
<feature type="binding site" evidence="12">
    <location>
        <begin position="168"/>
        <end position="170"/>
    </location>
    <ligand>
        <name>NADP(+)</name>
        <dbReference type="ChEBI" id="CHEBI:58349"/>
    </ligand>
</feature>
<accession>W5IJF1</accession>
<evidence type="ECO:0000256" key="2">
    <source>
        <dbReference type="ARBA" id="ARBA00011738"/>
    </source>
</evidence>
<comment type="pathway">
    <text evidence="1 12">One-carbon metabolism; tetrahydrofolate interconversion.</text>
</comment>
<evidence type="ECO:0000256" key="6">
    <source>
        <dbReference type="ARBA" id="ARBA00022801"/>
    </source>
</evidence>
<dbReference type="EC" id="1.5.1.5" evidence="12"/>
<dbReference type="PRINTS" id="PR00085">
    <property type="entry name" value="THFDHDRGNASE"/>
</dbReference>
<evidence type="ECO:0000256" key="9">
    <source>
        <dbReference type="ARBA" id="ARBA00023102"/>
    </source>
</evidence>
<comment type="similarity">
    <text evidence="12">Belongs to the tetrahydrofolate dehydrogenase/cyclohydrolase family.</text>
</comment>
<dbReference type="SUPFAM" id="SSF51735">
    <property type="entry name" value="NAD(P)-binding Rossmann-fold domains"/>
    <property type="match status" value="1"/>
</dbReference>
<dbReference type="CDD" id="cd01080">
    <property type="entry name" value="NAD_bind_m-THF_DH_Cyclohyd"/>
    <property type="match status" value="1"/>
</dbReference>
<comment type="caution">
    <text evidence="15">The sequence shown here is derived from an EMBL/GenBank/DDBJ whole genome shotgun (WGS) entry which is preliminary data.</text>
</comment>
<keyword evidence="5 12" id="KW-0658">Purine biosynthesis</keyword>
<name>W5IJF1_SCAIO</name>
<dbReference type="RefSeq" id="WP_006292993.1">
    <property type="nucleotide sequence ID" value="NZ_GG770225.1"/>
</dbReference>
<comment type="function">
    <text evidence="12">Catalyzes the oxidation of 5,10-methylenetetrahydrofolate to 5,10-methenyltetrahydrofolate and then the hydrolysis of 5,10-methenyltetrahydrofolate to 10-formyltetrahydrofolate.</text>
</comment>
<evidence type="ECO:0000256" key="7">
    <source>
        <dbReference type="ARBA" id="ARBA00022857"/>
    </source>
</evidence>
<dbReference type="UniPathway" id="UPA00193"/>
<evidence type="ECO:0000256" key="5">
    <source>
        <dbReference type="ARBA" id="ARBA00022755"/>
    </source>
</evidence>
<dbReference type="InterPro" id="IPR020631">
    <property type="entry name" value="THF_DH/CycHdrlase_NAD-bd_dom"/>
</dbReference>
<dbReference type="InterPro" id="IPR020630">
    <property type="entry name" value="THF_DH/CycHdrlase_cat_dom"/>
</dbReference>
<dbReference type="GO" id="GO:0006164">
    <property type="term" value="P:purine nucleotide biosynthetic process"/>
    <property type="evidence" value="ECO:0007669"/>
    <property type="project" value="UniProtKB-KW"/>
</dbReference>
<dbReference type="GO" id="GO:0004488">
    <property type="term" value="F:methylenetetrahydrofolate dehydrogenase (NADP+) activity"/>
    <property type="evidence" value="ECO:0007669"/>
    <property type="project" value="UniProtKB-UniRule"/>
</dbReference>
<dbReference type="GO" id="GO:0009086">
    <property type="term" value="P:methionine biosynthetic process"/>
    <property type="evidence" value="ECO:0007669"/>
    <property type="project" value="UniProtKB-KW"/>
</dbReference>
<reference evidence="15 16" key="1">
    <citation type="submission" date="2012-01" db="EMBL/GenBank/DDBJ databases">
        <title>The Genome Sequence of Scardovia inopinata F0304.</title>
        <authorList>
            <consortium name="The Broad Institute Genome Sequencing Platform"/>
            <person name="Ward D."/>
            <person name="Earl A."/>
            <person name="Feldgarden M."/>
            <person name="Gevers D."/>
            <person name="Young S."/>
            <person name="Zeng Q."/>
            <person name="Koehrsen M."/>
            <person name="Alvarado L."/>
            <person name="Berlin A.M."/>
            <person name="Borenstein D."/>
            <person name="Chapman S.B."/>
            <person name="Chen Z."/>
            <person name="Engels R."/>
            <person name="Freedman E."/>
            <person name="Gellesch M."/>
            <person name="Goldberg J."/>
            <person name="Griggs A."/>
            <person name="Gujja S."/>
            <person name="Heilman E.R."/>
            <person name="Heiman D.I."/>
            <person name="Hepburn T.A."/>
            <person name="Howarth C."/>
            <person name="Jen D."/>
            <person name="Larson L."/>
            <person name="Mehta T."/>
            <person name="Park D."/>
            <person name="Pearson M."/>
            <person name="Richards J."/>
            <person name="Roberts A."/>
            <person name="Saif S."/>
            <person name="Shea T.D."/>
            <person name="Shenoy N."/>
            <person name="Sisk P."/>
            <person name="Stolte C."/>
            <person name="Sykes S.N."/>
            <person name="Walk T."/>
            <person name="White J."/>
            <person name="Yandava C."/>
            <person name="Izard J."/>
            <person name="Baranova O.V."/>
            <person name="Blanton J.M."/>
            <person name="Tanner A.C."/>
            <person name="Dewhirst F."/>
            <person name="Haas B."/>
            <person name="Nusbaum C."/>
            <person name="Birren B."/>
        </authorList>
    </citation>
    <scope>NUCLEOTIDE SEQUENCE [LARGE SCALE GENOMIC DNA]</scope>
    <source>
        <strain evidence="15 16">F0304</strain>
    </source>
</reference>
<dbReference type="NCBIfam" id="NF010789">
    <property type="entry name" value="PRK14193.1"/>
    <property type="match status" value="1"/>
</dbReference>
<keyword evidence="3 12" id="KW-0554">One-carbon metabolism</keyword>
<dbReference type="PANTHER" id="PTHR48099:SF5">
    <property type="entry name" value="C-1-TETRAHYDROFOLATE SYNTHASE, CYTOPLASMIC"/>
    <property type="match status" value="1"/>
</dbReference>
<keyword evidence="11 12" id="KW-0511">Multifunctional enzyme</keyword>
<feature type="domain" description="Tetrahydrofolate dehydrogenase/cyclohydrolase NAD(P)-binding" evidence="14">
    <location>
        <begin position="142"/>
        <end position="289"/>
    </location>
</feature>
<dbReference type="GO" id="GO:0000105">
    <property type="term" value="P:L-histidine biosynthetic process"/>
    <property type="evidence" value="ECO:0007669"/>
    <property type="project" value="UniProtKB-KW"/>
</dbReference>
<evidence type="ECO:0000256" key="3">
    <source>
        <dbReference type="ARBA" id="ARBA00022563"/>
    </source>
</evidence>
<dbReference type="AlphaFoldDB" id="W5IJF1"/>
<evidence type="ECO:0000256" key="12">
    <source>
        <dbReference type="HAMAP-Rule" id="MF_01576"/>
    </source>
</evidence>
<protein>
    <recommendedName>
        <fullName evidence="12">Bifunctional protein FolD</fullName>
    </recommendedName>
    <domain>
        <recommendedName>
            <fullName evidence="12">Methylenetetrahydrofolate dehydrogenase</fullName>
            <ecNumber evidence="12">1.5.1.5</ecNumber>
        </recommendedName>
    </domain>
    <domain>
        <recommendedName>
            <fullName evidence="12">Methenyltetrahydrofolate cyclohydrolase</fullName>
            <ecNumber evidence="12">3.5.4.9</ecNumber>
        </recommendedName>
    </domain>
</protein>
<evidence type="ECO:0000256" key="8">
    <source>
        <dbReference type="ARBA" id="ARBA00023002"/>
    </source>
</evidence>
<evidence type="ECO:0000259" key="13">
    <source>
        <dbReference type="Pfam" id="PF00763"/>
    </source>
</evidence>
<comment type="subunit">
    <text evidence="2 12">Homodimer.</text>
</comment>
<sequence>MAQILDGKAAAARIKADLLHRVQEVKKHGYKPGLGTLLVGEDPGSVKYVAGKHRDCQEVGIESLRIDLPETASAQEVIDAIDYLNHNEDCTGFIVQLPLPDSMDADRIIEHLDPAKDADGMHPYNLGKLVLHTNGISDIPMPCTPRGILRLLNEYHRDLQGKDVCVVGRGITIGRTMGMLLTTRGVDATVTLCHSKTRDLASKIRAADVVISAIGQAHFIQPDMIKPDSVLVDVGVSRVWDAKAKKWRIQGDFDPACYPLSSAYTPNPGGVGPMTRAMLLSNVVDMAERLVASRAWPTC</sequence>
<evidence type="ECO:0000256" key="11">
    <source>
        <dbReference type="ARBA" id="ARBA00023268"/>
    </source>
</evidence>
<dbReference type="InterPro" id="IPR036291">
    <property type="entry name" value="NAD(P)-bd_dom_sf"/>
</dbReference>
<dbReference type="SUPFAM" id="SSF53223">
    <property type="entry name" value="Aminoacid dehydrogenase-like, N-terminal domain"/>
    <property type="match status" value="1"/>
</dbReference>
<keyword evidence="6 12" id="KW-0378">Hydrolase</keyword>
<dbReference type="EC" id="3.5.4.9" evidence="12"/>
<evidence type="ECO:0000256" key="4">
    <source>
        <dbReference type="ARBA" id="ARBA00022605"/>
    </source>
</evidence>
<keyword evidence="16" id="KW-1185">Reference proteome</keyword>
<evidence type="ECO:0000256" key="10">
    <source>
        <dbReference type="ARBA" id="ARBA00023167"/>
    </source>
</evidence>
<evidence type="ECO:0000313" key="16">
    <source>
        <dbReference type="Proteomes" id="UP000005777"/>
    </source>
</evidence>
<dbReference type="GO" id="GO:0004477">
    <property type="term" value="F:methenyltetrahydrofolate cyclohydrolase activity"/>
    <property type="evidence" value="ECO:0007669"/>
    <property type="project" value="UniProtKB-UniRule"/>
</dbReference>
<dbReference type="GO" id="GO:0035999">
    <property type="term" value="P:tetrahydrofolate interconversion"/>
    <property type="evidence" value="ECO:0007669"/>
    <property type="project" value="UniProtKB-UniRule"/>
</dbReference>
<feature type="domain" description="Tetrahydrofolate dehydrogenase/cyclohydrolase catalytic" evidence="13">
    <location>
        <begin position="5"/>
        <end position="119"/>
    </location>
</feature>
<dbReference type="Pfam" id="PF02882">
    <property type="entry name" value="THF_DHG_CYH_C"/>
    <property type="match status" value="1"/>
</dbReference>
<dbReference type="FunFam" id="3.40.50.10860:FF:000005">
    <property type="entry name" value="C-1-tetrahydrofolate synthase, cytoplasmic, putative"/>
    <property type="match status" value="1"/>
</dbReference>
<keyword evidence="7 12" id="KW-0521">NADP</keyword>
<evidence type="ECO:0000259" key="14">
    <source>
        <dbReference type="Pfam" id="PF02882"/>
    </source>
</evidence>
<dbReference type="Gene3D" id="3.40.50.720">
    <property type="entry name" value="NAD(P)-binding Rossmann-like Domain"/>
    <property type="match status" value="1"/>
</dbReference>
<dbReference type="HOGENOM" id="CLU_034045_3_0_11"/>
<feature type="binding site" evidence="12">
    <location>
        <position position="236"/>
    </location>
    <ligand>
        <name>NADP(+)</name>
        <dbReference type="ChEBI" id="CHEBI:58349"/>
    </ligand>
</feature>
<evidence type="ECO:0000256" key="1">
    <source>
        <dbReference type="ARBA" id="ARBA00004777"/>
    </source>
</evidence>
<comment type="caution">
    <text evidence="12">Lacks conserved residue(s) required for the propagation of feature annotation.</text>
</comment>
<comment type="catalytic activity">
    <reaction evidence="12">
        <text>(6R)-5,10-methylene-5,6,7,8-tetrahydrofolate + NADP(+) = (6R)-5,10-methenyltetrahydrofolate + NADPH</text>
        <dbReference type="Rhea" id="RHEA:22812"/>
        <dbReference type="ChEBI" id="CHEBI:15636"/>
        <dbReference type="ChEBI" id="CHEBI:57455"/>
        <dbReference type="ChEBI" id="CHEBI:57783"/>
        <dbReference type="ChEBI" id="CHEBI:58349"/>
        <dbReference type="EC" id="1.5.1.5"/>
    </reaction>
</comment>
<comment type="catalytic activity">
    <reaction evidence="12">
        <text>(6R)-5,10-methenyltetrahydrofolate + H2O = (6R)-10-formyltetrahydrofolate + H(+)</text>
        <dbReference type="Rhea" id="RHEA:23700"/>
        <dbReference type="ChEBI" id="CHEBI:15377"/>
        <dbReference type="ChEBI" id="CHEBI:15378"/>
        <dbReference type="ChEBI" id="CHEBI:57455"/>
        <dbReference type="ChEBI" id="CHEBI:195366"/>
        <dbReference type="EC" id="3.5.4.9"/>
    </reaction>
</comment>
<dbReference type="Pfam" id="PF00763">
    <property type="entry name" value="THF_DHG_CYH"/>
    <property type="match status" value="1"/>
</dbReference>
<keyword evidence="4 12" id="KW-0028">Amino-acid biosynthesis</keyword>
<dbReference type="InterPro" id="IPR000672">
    <property type="entry name" value="THF_DH/CycHdrlase"/>
</dbReference>
<dbReference type="EMBL" id="ADCX01000003">
    <property type="protein sequence ID" value="EFG26996.1"/>
    <property type="molecule type" value="Genomic_DNA"/>
</dbReference>
<dbReference type="GO" id="GO:0005829">
    <property type="term" value="C:cytosol"/>
    <property type="evidence" value="ECO:0007669"/>
    <property type="project" value="TreeGrafter"/>
</dbReference>
<keyword evidence="8 12" id="KW-0560">Oxidoreductase</keyword>
<gene>
    <name evidence="12" type="primary">folD</name>
    <name evidence="15" type="ORF">HMPREF9020_00627</name>
</gene>
<dbReference type="Proteomes" id="UP000005777">
    <property type="component" value="Unassembled WGS sequence"/>
</dbReference>
<proteinExistence type="inferred from homology"/>
<organism evidence="15 16">
    <name type="scientific">Scardovia inopinata F0304</name>
    <dbReference type="NCBI Taxonomy" id="641146"/>
    <lineage>
        <taxon>Bacteria</taxon>
        <taxon>Bacillati</taxon>
        <taxon>Actinomycetota</taxon>
        <taxon>Actinomycetes</taxon>
        <taxon>Bifidobacteriales</taxon>
        <taxon>Bifidobacteriaceae</taxon>
        <taxon>Scardovia</taxon>
    </lineage>
</organism>
<dbReference type="PANTHER" id="PTHR48099">
    <property type="entry name" value="C-1-TETRAHYDROFOLATE SYNTHASE, CYTOPLASMIC-RELATED"/>
    <property type="match status" value="1"/>
</dbReference>
<keyword evidence="10 12" id="KW-0486">Methionine biosynthesis</keyword>
<dbReference type="HAMAP" id="MF_01576">
    <property type="entry name" value="THF_DHG_CYH"/>
    <property type="match status" value="1"/>
</dbReference>